<name>A0A6P7T446_9MOLL</name>
<keyword evidence="5" id="KW-1185">Reference proteome</keyword>
<evidence type="ECO:0000313" key="6">
    <source>
        <dbReference type="RefSeq" id="XP_029645593.1"/>
    </source>
</evidence>
<dbReference type="SMART" id="SM00054">
    <property type="entry name" value="EFh"/>
    <property type="match status" value="3"/>
</dbReference>
<dbReference type="Pfam" id="PF13499">
    <property type="entry name" value="EF-hand_7"/>
    <property type="match status" value="2"/>
</dbReference>
<evidence type="ECO:0000256" key="3">
    <source>
        <dbReference type="ARBA" id="ARBA00023179"/>
    </source>
</evidence>
<organism evidence="5 6">
    <name type="scientific">Octopus sinensis</name>
    <name type="common">East Asian common octopus</name>
    <dbReference type="NCBI Taxonomy" id="2607531"/>
    <lineage>
        <taxon>Eukaryota</taxon>
        <taxon>Metazoa</taxon>
        <taxon>Spiralia</taxon>
        <taxon>Lophotrochozoa</taxon>
        <taxon>Mollusca</taxon>
        <taxon>Cephalopoda</taxon>
        <taxon>Coleoidea</taxon>
        <taxon>Octopodiformes</taxon>
        <taxon>Octopoda</taxon>
        <taxon>Incirrata</taxon>
        <taxon>Octopodidae</taxon>
        <taxon>Octopus</taxon>
    </lineage>
</organism>
<keyword evidence="3" id="KW-0514">Muscle protein</keyword>
<dbReference type="AlphaFoldDB" id="A0A6P7T446"/>
<dbReference type="FunFam" id="1.10.238.10:FF:000001">
    <property type="entry name" value="Calmodulin 1"/>
    <property type="match status" value="1"/>
</dbReference>
<feature type="domain" description="EF-hand" evidence="4">
    <location>
        <begin position="39"/>
        <end position="73"/>
    </location>
</feature>
<feature type="domain" description="EF-hand" evidence="4">
    <location>
        <begin position="3"/>
        <end position="38"/>
    </location>
</feature>
<sequence>MNQSKQEWAAIFDGLDTSKDGNLSVEELSIGLKKKNIHVSEGALKSVLQDMDVDSDGKISKCEFVEAMSKPSLNDPKALRRAFEEMDKDKSGFLTKCEVEQVLKQNGMKYTDEDLKVMFDAVSGRDGKIDYDEFEKAMRR</sequence>
<keyword evidence="1" id="KW-0677">Repeat</keyword>
<dbReference type="KEGG" id="osn:115219536"/>
<dbReference type="GO" id="GO:0016301">
    <property type="term" value="F:kinase activity"/>
    <property type="evidence" value="ECO:0007669"/>
    <property type="project" value="UniProtKB-KW"/>
</dbReference>
<dbReference type="SUPFAM" id="SSF47473">
    <property type="entry name" value="EF-hand"/>
    <property type="match status" value="1"/>
</dbReference>
<dbReference type="InterPro" id="IPR011992">
    <property type="entry name" value="EF-hand-dom_pair"/>
</dbReference>
<dbReference type="InterPro" id="IPR050145">
    <property type="entry name" value="Centrin_CML-like"/>
</dbReference>
<dbReference type="Proteomes" id="UP000515154">
    <property type="component" value="Linkage group LG1"/>
</dbReference>
<keyword evidence="6" id="KW-0418">Kinase</keyword>
<dbReference type="InterPro" id="IPR018247">
    <property type="entry name" value="EF_Hand_1_Ca_BS"/>
</dbReference>
<keyword evidence="2" id="KW-0106">Calcium</keyword>
<gene>
    <name evidence="6" type="primary">LOC115219536</name>
</gene>
<dbReference type="RefSeq" id="XP_029645593.1">
    <property type="nucleotide sequence ID" value="XM_029789733.2"/>
</dbReference>
<dbReference type="Gene3D" id="1.10.238.10">
    <property type="entry name" value="EF-hand"/>
    <property type="match status" value="1"/>
</dbReference>
<dbReference type="InterPro" id="IPR002048">
    <property type="entry name" value="EF_hand_dom"/>
</dbReference>
<dbReference type="GO" id="GO:0005509">
    <property type="term" value="F:calcium ion binding"/>
    <property type="evidence" value="ECO:0007669"/>
    <property type="project" value="InterPro"/>
</dbReference>
<dbReference type="PANTHER" id="PTHR23050">
    <property type="entry name" value="CALCIUM BINDING PROTEIN"/>
    <property type="match status" value="1"/>
</dbReference>
<protein>
    <submittedName>
        <fullName evidence="6">Calcium-dependent protein kinase 12 isoform X2</fullName>
    </submittedName>
</protein>
<evidence type="ECO:0000313" key="5">
    <source>
        <dbReference type="Proteomes" id="UP000515154"/>
    </source>
</evidence>
<dbReference type="PROSITE" id="PS00018">
    <property type="entry name" value="EF_HAND_1"/>
    <property type="match status" value="2"/>
</dbReference>
<keyword evidence="6" id="KW-0808">Transferase</keyword>
<reference evidence="6" key="1">
    <citation type="submission" date="2025-08" db="UniProtKB">
        <authorList>
            <consortium name="RefSeq"/>
        </authorList>
    </citation>
    <scope>IDENTIFICATION</scope>
</reference>
<proteinExistence type="predicted"/>
<evidence type="ECO:0000256" key="1">
    <source>
        <dbReference type="ARBA" id="ARBA00022737"/>
    </source>
</evidence>
<evidence type="ECO:0000259" key="4">
    <source>
        <dbReference type="PROSITE" id="PS50222"/>
    </source>
</evidence>
<feature type="domain" description="EF-hand" evidence="4">
    <location>
        <begin position="74"/>
        <end position="109"/>
    </location>
</feature>
<accession>A0A6P7T446</accession>
<dbReference type="PROSITE" id="PS50222">
    <property type="entry name" value="EF_HAND_2"/>
    <property type="match status" value="3"/>
</dbReference>
<evidence type="ECO:0000256" key="2">
    <source>
        <dbReference type="ARBA" id="ARBA00022837"/>
    </source>
</evidence>